<keyword evidence="2" id="KW-1185">Reference proteome</keyword>
<gene>
    <name evidence="1" type="ORF">A0H81_04923</name>
</gene>
<dbReference type="EMBL" id="LUGG01000004">
    <property type="protein sequence ID" value="OBZ75457.1"/>
    <property type="molecule type" value="Genomic_DNA"/>
</dbReference>
<organism evidence="1 2">
    <name type="scientific">Grifola frondosa</name>
    <name type="common">Maitake</name>
    <name type="synonym">Polyporus frondosus</name>
    <dbReference type="NCBI Taxonomy" id="5627"/>
    <lineage>
        <taxon>Eukaryota</taxon>
        <taxon>Fungi</taxon>
        <taxon>Dikarya</taxon>
        <taxon>Basidiomycota</taxon>
        <taxon>Agaricomycotina</taxon>
        <taxon>Agaricomycetes</taxon>
        <taxon>Polyporales</taxon>
        <taxon>Grifolaceae</taxon>
        <taxon>Grifola</taxon>
    </lineage>
</organism>
<accession>A0A1C7MFR7</accession>
<evidence type="ECO:0000313" key="1">
    <source>
        <dbReference type="EMBL" id="OBZ75457.1"/>
    </source>
</evidence>
<protein>
    <submittedName>
        <fullName evidence="1">Uncharacterized protein</fullName>
    </submittedName>
</protein>
<name>A0A1C7MFR7_GRIFR</name>
<sequence length="147" mass="15563">MAPDGHSASLSFNYISGNYAVDHSTHDAVDRQLDAVPGLDQTHSLPIPVFYSTVSDNSSPPPSLVLGTADAAVLKKVIFGDGETLMSMSESEEEDSRGNRTGLSVSGYSAKAILDPCAALEMEAYEHLFTDSKVHQLSGGSPPRHDA</sequence>
<dbReference type="Proteomes" id="UP000092993">
    <property type="component" value="Unassembled WGS sequence"/>
</dbReference>
<reference evidence="1 2" key="1">
    <citation type="submission" date="2016-03" db="EMBL/GenBank/DDBJ databases">
        <title>Whole genome sequencing of Grifola frondosa 9006-11.</title>
        <authorList>
            <person name="Min B."/>
            <person name="Park H."/>
            <person name="Kim J.-G."/>
            <person name="Cho H."/>
            <person name="Oh Y.-L."/>
            <person name="Kong W.-S."/>
            <person name="Choi I.-G."/>
        </authorList>
    </citation>
    <scope>NUCLEOTIDE SEQUENCE [LARGE SCALE GENOMIC DNA]</scope>
    <source>
        <strain evidence="1 2">9006-11</strain>
    </source>
</reference>
<evidence type="ECO:0000313" key="2">
    <source>
        <dbReference type="Proteomes" id="UP000092993"/>
    </source>
</evidence>
<proteinExistence type="predicted"/>
<dbReference type="AlphaFoldDB" id="A0A1C7MFR7"/>
<comment type="caution">
    <text evidence="1">The sequence shown here is derived from an EMBL/GenBank/DDBJ whole genome shotgun (WGS) entry which is preliminary data.</text>
</comment>